<gene>
    <name evidence="1" type="ORF">ACFFLM_22690</name>
</gene>
<dbReference type="Proteomes" id="UP001589733">
    <property type="component" value="Unassembled WGS sequence"/>
</dbReference>
<reference evidence="1 2" key="1">
    <citation type="submission" date="2024-09" db="EMBL/GenBank/DDBJ databases">
        <authorList>
            <person name="Sun Q."/>
            <person name="Mori K."/>
        </authorList>
    </citation>
    <scope>NUCLEOTIDE SEQUENCE [LARGE SCALE GENOMIC DNA]</scope>
    <source>
        <strain evidence="1 2">JCM 13503</strain>
    </source>
</reference>
<dbReference type="EMBL" id="JBHLYR010000064">
    <property type="protein sequence ID" value="MFB9994766.1"/>
    <property type="molecule type" value="Genomic_DNA"/>
</dbReference>
<organism evidence="1 2">
    <name type="scientific">Deinococcus oregonensis</name>
    <dbReference type="NCBI Taxonomy" id="1805970"/>
    <lineage>
        <taxon>Bacteria</taxon>
        <taxon>Thermotogati</taxon>
        <taxon>Deinococcota</taxon>
        <taxon>Deinococci</taxon>
        <taxon>Deinococcales</taxon>
        <taxon>Deinococcaceae</taxon>
        <taxon>Deinococcus</taxon>
    </lineage>
</organism>
<name>A0ABV6B795_9DEIO</name>
<comment type="caution">
    <text evidence="1">The sequence shown here is derived from an EMBL/GenBank/DDBJ whole genome shotgun (WGS) entry which is preliminary data.</text>
</comment>
<protein>
    <submittedName>
        <fullName evidence="1">Uncharacterized protein</fullName>
    </submittedName>
</protein>
<dbReference type="RefSeq" id="WP_380016037.1">
    <property type="nucleotide sequence ID" value="NZ_JBHLYR010000064.1"/>
</dbReference>
<proteinExistence type="predicted"/>
<keyword evidence="2" id="KW-1185">Reference proteome</keyword>
<sequence>MTVRRPTLEALFSEARARLLGQAALPEVFAGRGFTLDVLRQLELGLDAAGNAVIALRNPAGELIGLKFRVLRPEGRKYREIPEDNGNPPWFAPGSEQVSVATHGGVLCVEGEFNAMLTHLALSGTDALHGRWALVGLGSTFGPVPWAWLASLELPVVFALDPGRLADKQFVLWQAQAEPLKLKIHRAAPLLGDWDAGNYAESCGLEALRTRTLQLLPPFWPV</sequence>
<evidence type="ECO:0000313" key="1">
    <source>
        <dbReference type="EMBL" id="MFB9994766.1"/>
    </source>
</evidence>
<accession>A0ABV6B795</accession>
<evidence type="ECO:0000313" key="2">
    <source>
        <dbReference type="Proteomes" id="UP001589733"/>
    </source>
</evidence>